<evidence type="ECO:0000313" key="2">
    <source>
        <dbReference type="Proteomes" id="UP000282551"/>
    </source>
</evidence>
<protein>
    <submittedName>
        <fullName evidence="1">Uncharacterized protein</fullName>
    </submittedName>
</protein>
<dbReference type="AlphaFoldDB" id="A0A3S4S8C1"/>
<gene>
    <name evidence="1" type="ORF">NCTC10485_01534</name>
</gene>
<evidence type="ECO:0000313" key="1">
    <source>
        <dbReference type="EMBL" id="VEG47259.1"/>
    </source>
</evidence>
<proteinExistence type="predicted"/>
<name>A0A3S4S8C1_MYCCI</name>
<organism evidence="1 2">
    <name type="scientific">Mycolicibacterium chitae</name>
    <name type="common">Mycobacterium chitae</name>
    <dbReference type="NCBI Taxonomy" id="1792"/>
    <lineage>
        <taxon>Bacteria</taxon>
        <taxon>Bacillati</taxon>
        <taxon>Actinomycetota</taxon>
        <taxon>Actinomycetes</taxon>
        <taxon>Mycobacteriales</taxon>
        <taxon>Mycobacteriaceae</taxon>
        <taxon>Mycolicibacterium</taxon>
    </lineage>
</organism>
<reference evidence="1 2" key="1">
    <citation type="submission" date="2018-12" db="EMBL/GenBank/DDBJ databases">
        <authorList>
            <consortium name="Pathogen Informatics"/>
        </authorList>
    </citation>
    <scope>NUCLEOTIDE SEQUENCE [LARGE SCALE GENOMIC DNA]</scope>
    <source>
        <strain evidence="1 2">NCTC10485</strain>
    </source>
</reference>
<dbReference type="Proteomes" id="UP000282551">
    <property type="component" value="Chromosome"/>
</dbReference>
<keyword evidence="2" id="KW-1185">Reference proteome</keyword>
<accession>A0A3S4S8C1</accession>
<dbReference type="RefSeq" id="WP_126333170.1">
    <property type="nucleotide sequence ID" value="NZ_AP022604.1"/>
</dbReference>
<sequence>MSQARFTVGYNDDGIVIQIATTTATAPIVLRPSDALDLFHALGAAIQDFDAHRQLVAEVNAIDTGDNDGHQG</sequence>
<dbReference type="EMBL" id="LR134355">
    <property type="protein sequence ID" value="VEG47259.1"/>
    <property type="molecule type" value="Genomic_DNA"/>
</dbReference>